<evidence type="ECO:0000259" key="1">
    <source>
        <dbReference type="Pfam" id="PF01022"/>
    </source>
</evidence>
<dbReference type="KEGG" id="mel:Metbo_2012"/>
<gene>
    <name evidence="2" type="ordered locus">Metbo_2012</name>
</gene>
<protein>
    <submittedName>
        <fullName evidence="2">Regulatory protein ArsR</fullName>
    </submittedName>
</protein>
<feature type="domain" description="HTH arsR-type" evidence="1">
    <location>
        <begin position="16"/>
        <end position="60"/>
    </location>
</feature>
<reference evidence="2 3" key="2">
    <citation type="journal article" date="2014" name="Int. J. Syst. Evol. Microbiol.">
        <title>Methanobacterium paludis sp. nov. and a novel strain of Methanobacterium lacus isolated from northern peatlands.</title>
        <authorList>
            <person name="Cadillo-Quiroz H."/>
            <person name="Brauer S.L."/>
            <person name="Goodson N."/>
            <person name="Yavitt J.B."/>
            <person name="Zinder S.H."/>
        </authorList>
    </citation>
    <scope>NUCLEOTIDE SEQUENCE [LARGE SCALE GENOMIC DNA]</scope>
    <source>
        <strain evidence="2 3">AL-21</strain>
    </source>
</reference>
<dbReference type="Gene3D" id="1.10.10.10">
    <property type="entry name" value="Winged helix-like DNA-binding domain superfamily/Winged helix DNA-binding domain"/>
    <property type="match status" value="1"/>
</dbReference>
<evidence type="ECO:0000313" key="2">
    <source>
        <dbReference type="EMBL" id="ADZ10231.1"/>
    </source>
</evidence>
<dbReference type="RefSeq" id="WP_013645582.1">
    <property type="nucleotide sequence ID" value="NC_015216.1"/>
</dbReference>
<dbReference type="eggNOG" id="arCOG00731">
    <property type="taxonomic scope" value="Archaea"/>
</dbReference>
<dbReference type="EMBL" id="CP002551">
    <property type="protein sequence ID" value="ADZ10231.1"/>
    <property type="molecule type" value="Genomic_DNA"/>
</dbReference>
<organism evidence="2 3">
    <name type="scientific">Methanobacterium lacus (strain AL-21)</name>
    <dbReference type="NCBI Taxonomy" id="877455"/>
    <lineage>
        <taxon>Archaea</taxon>
        <taxon>Methanobacteriati</taxon>
        <taxon>Methanobacteriota</taxon>
        <taxon>Methanomada group</taxon>
        <taxon>Methanobacteria</taxon>
        <taxon>Methanobacteriales</taxon>
        <taxon>Methanobacteriaceae</taxon>
        <taxon>Methanobacterium</taxon>
    </lineage>
</organism>
<name>F0TBG2_METLA</name>
<dbReference type="PANTHER" id="PTHR38600">
    <property type="entry name" value="TRANSCRIPTIONAL REGULATORY PROTEIN"/>
    <property type="match status" value="1"/>
</dbReference>
<evidence type="ECO:0000313" key="3">
    <source>
        <dbReference type="Proteomes" id="UP000007490"/>
    </source>
</evidence>
<dbReference type="PANTHER" id="PTHR38600:SF1">
    <property type="entry name" value="TRANSCRIPTIONAL REGULATORY PROTEIN"/>
    <property type="match status" value="1"/>
</dbReference>
<dbReference type="SUPFAM" id="SSF46785">
    <property type="entry name" value="Winged helix' DNA-binding domain"/>
    <property type="match status" value="1"/>
</dbReference>
<dbReference type="Proteomes" id="UP000007490">
    <property type="component" value="Chromosome"/>
</dbReference>
<sequence length="93" mass="10941">MRKLIWWVFAGTSGGPNRARLVMALKKRPQNAHQLSESLNLNYKTVRHHLKLLEENNIITSSGKNKYGELYFLTTGMEENYDIFEDLWNELKE</sequence>
<dbReference type="InterPro" id="IPR036388">
    <property type="entry name" value="WH-like_DNA-bd_sf"/>
</dbReference>
<dbReference type="InterPro" id="IPR001845">
    <property type="entry name" value="HTH_ArsR_DNA-bd_dom"/>
</dbReference>
<dbReference type="HOGENOM" id="CLU_153620_0_0_2"/>
<dbReference type="CDD" id="cd00090">
    <property type="entry name" value="HTH_ARSR"/>
    <property type="match status" value="1"/>
</dbReference>
<proteinExistence type="predicted"/>
<dbReference type="AlphaFoldDB" id="F0TBG2"/>
<dbReference type="InterPro" id="IPR036390">
    <property type="entry name" value="WH_DNA-bd_sf"/>
</dbReference>
<dbReference type="STRING" id="877455.Metbo_2012"/>
<dbReference type="GO" id="GO:0003700">
    <property type="term" value="F:DNA-binding transcription factor activity"/>
    <property type="evidence" value="ECO:0007669"/>
    <property type="project" value="InterPro"/>
</dbReference>
<dbReference type="Pfam" id="PF01022">
    <property type="entry name" value="HTH_5"/>
    <property type="match status" value="1"/>
</dbReference>
<keyword evidence="3" id="KW-1185">Reference proteome</keyword>
<reference evidence="3" key="1">
    <citation type="submission" date="2011-02" db="EMBL/GenBank/DDBJ databases">
        <title>Complete sequence of Methanobacterium sp. AL-21.</title>
        <authorList>
            <consortium name="US DOE Joint Genome Institute"/>
            <person name="Lucas S."/>
            <person name="Copeland A."/>
            <person name="Lapidus A."/>
            <person name="Cheng J.-F."/>
            <person name="Goodwin L."/>
            <person name="Pitluck S."/>
            <person name="Chertkov O."/>
            <person name="Detter J.C."/>
            <person name="Han C."/>
            <person name="Tapia R."/>
            <person name="Land M."/>
            <person name="Hauser L."/>
            <person name="Kyrpides N."/>
            <person name="Ivanova N."/>
            <person name="Mikhailova N."/>
            <person name="Pagani I."/>
            <person name="Cadillo-Quiroz H."/>
            <person name="Imachi H."/>
            <person name="Zinder S."/>
            <person name="Liu W."/>
            <person name="Woyke T."/>
        </authorList>
    </citation>
    <scope>NUCLEOTIDE SEQUENCE [LARGE SCALE GENOMIC DNA]</scope>
    <source>
        <strain evidence="3">AL-21</strain>
    </source>
</reference>
<dbReference type="GeneID" id="10278472"/>
<accession>F0TBG2</accession>
<dbReference type="OrthoDB" id="35765at2157"/>
<dbReference type="InterPro" id="IPR011991">
    <property type="entry name" value="ArsR-like_HTH"/>
</dbReference>